<reference evidence="1" key="1">
    <citation type="submission" date="2023-03" db="EMBL/GenBank/DDBJ databases">
        <title>Andean soil-derived lignocellulolytic bacterial consortium as a source of novel taxa and putative plastic-active enzymes.</title>
        <authorList>
            <person name="Diaz-Garcia L."/>
            <person name="Chuvochina M."/>
            <person name="Feuerriegel G."/>
            <person name="Bunk B."/>
            <person name="Sproer C."/>
            <person name="Streit W.R."/>
            <person name="Rodriguez L.M."/>
            <person name="Overmann J."/>
            <person name="Jimenez D.J."/>
        </authorList>
    </citation>
    <scope>NUCLEOTIDE SEQUENCE</scope>
    <source>
        <strain evidence="1">MAG 4196</strain>
    </source>
</reference>
<accession>A0AAJ6B065</accession>
<dbReference type="AlphaFoldDB" id="A0AAJ6B065"/>
<protein>
    <submittedName>
        <fullName evidence="1">Uncharacterized protein</fullName>
    </submittedName>
</protein>
<sequence length="75" mass="8416">MYGTLASQRTKRRAIVDEGLSRLNTINTAMRNNISNTTNTQVQVAEMGVRSKAQADMKARMSKLTQLQNKFNKLA</sequence>
<gene>
    <name evidence="1" type="ORF">P0Y65_13290</name>
</gene>
<evidence type="ECO:0000313" key="2">
    <source>
        <dbReference type="Proteomes" id="UP001217476"/>
    </source>
</evidence>
<name>A0AAJ6B065_9HYPH</name>
<organism evidence="1 2">
    <name type="scientific">Candidatus Devosia phytovorans</name>
    <dbReference type="NCBI Taxonomy" id="3121372"/>
    <lineage>
        <taxon>Bacteria</taxon>
        <taxon>Pseudomonadati</taxon>
        <taxon>Pseudomonadota</taxon>
        <taxon>Alphaproteobacteria</taxon>
        <taxon>Hyphomicrobiales</taxon>
        <taxon>Devosiaceae</taxon>
        <taxon>Devosia</taxon>
    </lineage>
</organism>
<dbReference type="EMBL" id="CP119312">
    <property type="protein sequence ID" value="WEK03173.1"/>
    <property type="molecule type" value="Genomic_DNA"/>
</dbReference>
<proteinExistence type="predicted"/>
<evidence type="ECO:0000313" key="1">
    <source>
        <dbReference type="EMBL" id="WEK03173.1"/>
    </source>
</evidence>
<dbReference type="Proteomes" id="UP001217476">
    <property type="component" value="Chromosome"/>
</dbReference>